<dbReference type="UniPathway" id="UPA00042">
    <property type="reaction ID" value="UER00497"/>
</dbReference>
<evidence type="ECO:0000256" key="5">
    <source>
        <dbReference type="PIRSR" id="PIRSR600821-50"/>
    </source>
</evidence>
<accession>A0A4Q9KGA5</accession>
<feature type="binding site" evidence="4 6">
    <location>
        <position position="315"/>
    </location>
    <ligand>
        <name>substrate</name>
    </ligand>
</feature>
<dbReference type="Proteomes" id="UP000292373">
    <property type="component" value="Unassembled WGS sequence"/>
</dbReference>
<evidence type="ECO:0000256" key="6">
    <source>
        <dbReference type="PIRSR" id="PIRSR600821-52"/>
    </source>
</evidence>
<dbReference type="NCBIfam" id="TIGR00492">
    <property type="entry name" value="alr"/>
    <property type="match status" value="1"/>
</dbReference>
<feature type="active site" description="Proton acceptor; specific for D-alanine" evidence="4">
    <location>
        <position position="38"/>
    </location>
</feature>
<dbReference type="SUPFAM" id="SSF50621">
    <property type="entry name" value="Alanine racemase C-terminal domain-like"/>
    <property type="match status" value="1"/>
</dbReference>
<feature type="domain" description="Alanine racemase C-terminal" evidence="7">
    <location>
        <begin position="246"/>
        <end position="374"/>
    </location>
</feature>
<dbReference type="InterPro" id="IPR000821">
    <property type="entry name" value="Ala_racemase"/>
</dbReference>
<organism evidence="8 9">
    <name type="scientific">Propioniciclava sinopodophylli</name>
    <dbReference type="NCBI Taxonomy" id="1837344"/>
    <lineage>
        <taxon>Bacteria</taxon>
        <taxon>Bacillati</taxon>
        <taxon>Actinomycetota</taxon>
        <taxon>Actinomycetes</taxon>
        <taxon>Propionibacteriales</taxon>
        <taxon>Propionibacteriaceae</taxon>
        <taxon>Propioniciclava</taxon>
    </lineage>
</organism>
<sequence>MVPMLYATTATTRLDHIRANLDAIRARVGGRLVLAAVKADAYGHGAVPVSRMLEATGAADCLGVATVDEAIAIRDAGVRLPILKLSHALGDDEVAACVERDVDLAVVSAETIDQVGRVAAGLGRTASVHLKVETGMRRIGCQPDAAPDLARRADAAGLRLRGLFSHLPVSDTEGGREFTEAQVALFADVLDAVTAARGRVEIAHLANSGGVLMHPGSWFDMVRPGIMVYGLLPDPTTPATVPLLPGLEWTTRVSFVKDVAAGESVGYGRTWVAPRDTTIATIPVGYGDGYSRLLSNRGRVLIGGASYPIVGRVCMDQTMVDLGPDSTVATGDEVALVGRQGDEEITVQDIADLMGTIPYEVTCLINARVARAVVG</sequence>
<dbReference type="HAMAP" id="MF_01201">
    <property type="entry name" value="Ala_racemase"/>
    <property type="match status" value="1"/>
</dbReference>
<keyword evidence="3 4" id="KW-0413">Isomerase</keyword>
<dbReference type="GO" id="GO:0005829">
    <property type="term" value="C:cytosol"/>
    <property type="evidence" value="ECO:0007669"/>
    <property type="project" value="TreeGrafter"/>
</dbReference>
<feature type="binding site" evidence="4 6">
    <location>
        <position position="138"/>
    </location>
    <ligand>
        <name>substrate</name>
    </ligand>
</feature>
<evidence type="ECO:0000256" key="1">
    <source>
        <dbReference type="ARBA" id="ARBA00001933"/>
    </source>
</evidence>
<dbReference type="PRINTS" id="PR00992">
    <property type="entry name" value="ALARACEMASE"/>
</dbReference>
<dbReference type="Gene3D" id="3.20.20.10">
    <property type="entry name" value="Alanine racemase"/>
    <property type="match status" value="1"/>
</dbReference>
<dbReference type="Pfam" id="PF00842">
    <property type="entry name" value="Ala_racemase_C"/>
    <property type="match status" value="1"/>
</dbReference>
<dbReference type="PROSITE" id="PS00395">
    <property type="entry name" value="ALANINE_RACEMASE"/>
    <property type="match status" value="1"/>
</dbReference>
<comment type="similarity">
    <text evidence="4">Belongs to the alanine racemase family.</text>
</comment>
<comment type="function">
    <text evidence="4">Catalyzes the interconversion of L-alanine and D-alanine. May also act on other amino acids.</text>
</comment>
<dbReference type="EC" id="5.1.1.1" evidence="4"/>
<comment type="pathway">
    <text evidence="4">Amino-acid biosynthesis; D-alanine biosynthesis; D-alanine from L-alanine: step 1/1.</text>
</comment>
<evidence type="ECO:0000259" key="7">
    <source>
        <dbReference type="SMART" id="SM01005"/>
    </source>
</evidence>
<evidence type="ECO:0000313" key="9">
    <source>
        <dbReference type="Proteomes" id="UP000292373"/>
    </source>
</evidence>
<dbReference type="GO" id="GO:0008784">
    <property type="term" value="F:alanine racemase activity"/>
    <property type="evidence" value="ECO:0007669"/>
    <property type="project" value="UniProtKB-UniRule"/>
</dbReference>
<keyword evidence="9" id="KW-1185">Reference proteome</keyword>
<dbReference type="SUPFAM" id="SSF51419">
    <property type="entry name" value="PLP-binding barrel"/>
    <property type="match status" value="1"/>
</dbReference>
<dbReference type="InterPro" id="IPR020622">
    <property type="entry name" value="Ala_racemase_pyridoxalP-BS"/>
</dbReference>
<protein>
    <recommendedName>
        <fullName evidence="4">Alanine racemase</fullName>
        <ecNumber evidence="4">5.1.1.1</ecNumber>
    </recommendedName>
</protein>
<dbReference type="InterPro" id="IPR029066">
    <property type="entry name" value="PLP-binding_barrel"/>
</dbReference>
<comment type="catalytic activity">
    <reaction evidence="4">
        <text>L-alanine = D-alanine</text>
        <dbReference type="Rhea" id="RHEA:20249"/>
        <dbReference type="ChEBI" id="CHEBI:57416"/>
        <dbReference type="ChEBI" id="CHEBI:57972"/>
        <dbReference type="EC" id="5.1.1.1"/>
    </reaction>
</comment>
<dbReference type="Gene3D" id="2.40.37.10">
    <property type="entry name" value="Lyase, Ornithine Decarboxylase, Chain A, domain 1"/>
    <property type="match status" value="1"/>
</dbReference>
<keyword evidence="2 4" id="KW-0663">Pyridoxal phosphate</keyword>
<dbReference type="GO" id="GO:0030170">
    <property type="term" value="F:pyridoxal phosphate binding"/>
    <property type="evidence" value="ECO:0007669"/>
    <property type="project" value="UniProtKB-UniRule"/>
</dbReference>
<dbReference type="InterPro" id="IPR011079">
    <property type="entry name" value="Ala_racemase_C"/>
</dbReference>
<evidence type="ECO:0000256" key="4">
    <source>
        <dbReference type="HAMAP-Rule" id="MF_01201"/>
    </source>
</evidence>
<dbReference type="CDD" id="cd00430">
    <property type="entry name" value="PLPDE_III_AR"/>
    <property type="match status" value="1"/>
</dbReference>
<dbReference type="SMART" id="SM01005">
    <property type="entry name" value="Ala_racemase_C"/>
    <property type="match status" value="1"/>
</dbReference>
<evidence type="ECO:0000256" key="3">
    <source>
        <dbReference type="ARBA" id="ARBA00023235"/>
    </source>
</evidence>
<dbReference type="PANTHER" id="PTHR30511">
    <property type="entry name" value="ALANINE RACEMASE"/>
    <property type="match status" value="1"/>
</dbReference>
<name>A0A4Q9KGA5_9ACTN</name>
<dbReference type="InterPro" id="IPR001608">
    <property type="entry name" value="Ala_racemase_N"/>
</dbReference>
<dbReference type="AlphaFoldDB" id="A0A4Q9KGA5"/>
<dbReference type="GO" id="GO:0009252">
    <property type="term" value="P:peptidoglycan biosynthetic process"/>
    <property type="evidence" value="ECO:0007669"/>
    <property type="project" value="TreeGrafter"/>
</dbReference>
<dbReference type="GO" id="GO:0030632">
    <property type="term" value="P:D-alanine biosynthetic process"/>
    <property type="evidence" value="ECO:0007669"/>
    <property type="project" value="UniProtKB-UniRule"/>
</dbReference>
<dbReference type="Pfam" id="PF01168">
    <property type="entry name" value="Ala_racemase_N"/>
    <property type="match status" value="1"/>
</dbReference>
<comment type="caution">
    <text evidence="8">The sequence shown here is derived from an EMBL/GenBank/DDBJ whole genome shotgun (WGS) entry which is preliminary data.</text>
</comment>
<gene>
    <name evidence="8" type="primary">alr</name>
    <name evidence="8" type="ORF">ET989_05790</name>
</gene>
<evidence type="ECO:0000256" key="2">
    <source>
        <dbReference type="ARBA" id="ARBA00022898"/>
    </source>
</evidence>
<dbReference type="OrthoDB" id="9813814at2"/>
<dbReference type="PANTHER" id="PTHR30511:SF0">
    <property type="entry name" value="ALANINE RACEMASE, CATABOLIC-RELATED"/>
    <property type="match status" value="1"/>
</dbReference>
<dbReference type="InterPro" id="IPR009006">
    <property type="entry name" value="Ala_racemase/Decarboxylase_C"/>
</dbReference>
<dbReference type="EMBL" id="SDMQ01000004">
    <property type="protein sequence ID" value="TBT85958.1"/>
    <property type="molecule type" value="Genomic_DNA"/>
</dbReference>
<feature type="active site" description="Proton acceptor; specific for L-alanine" evidence="4">
    <location>
        <position position="267"/>
    </location>
</feature>
<proteinExistence type="inferred from homology"/>
<comment type="cofactor">
    <cofactor evidence="1 4 5">
        <name>pyridoxal 5'-phosphate</name>
        <dbReference type="ChEBI" id="CHEBI:597326"/>
    </cofactor>
</comment>
<evidence type="ECO:0000313" key="8">
    <source>
        <dbReference type="EMBL" id="TBT85958.1"/>
    </source>
</evidence>
<dbReference type="FunFam" id="3.20.20.10:FF:000002">
    <property type="entry name" value="Alanine racemase"/>
    <property type="match status" value="1"/>
</dbReference>
<reference evidence="8 9" key="1">
    <citation type="submission" date="2019-01" db="EMBL/GenBank/DDBJ databases">
        <title>Lactibacter flavus gen. nov., sp. nov., a novel bacterium of the family Propionibacteriaceae isolated from raw milk and dairy products.</title>
        <authorList>
            <person name="Huptas C."/>
            <person name="Wenning M."/>
            <person name="Breitenwieser F."/>
            <person name="Doll E."/>
            <person name="Von Neubeck M."/>
            <person name="Busse H.-J."/>
            <person name="Scherer S."/>
        </authorList>
    </citation>
    <scope>NUCLEOTIDE SEQUENCE [LARGE SCALE GENOMIC DNA]</scope>
    <source>
        <strain evidence="8 9">KCTC 33808</strain>
    </source>
</reference>
<feature type="modified residue" description="N6-(pyridoxal phosphate)lysine" evidence="4 5">
    <location>
        <position position="38"/>
    </location>
</feature>